<gene>
    <name evidence="1" type="ORF">SAMN04488523_1216</name>
</gene>
<accession>A0A1I2GAZ7</accession>
<dbReference type="Proteomes" id="UP000198977">
    <property type="component" value="Unassembled WGS sequence"/>
</dbReference>
<evidence type="ECO:0000313" key="1">
    <source>
        <dbReference type="EMBL" id="SFF14343.1"/>
    </source>
</evidence>
<dbReference type="RefSeq" id="WP_281244876.1">
    <property type="nucleotide sequence ID" value="NZ_FOMW01000021.1"/>
</dbReference>
<organism evidence="1 2">
    <name type="scientific">Sulfitobacter brevis</name>
    <dbReference type="NCBI Taxonomy" id="74348"/>
    <lineage>
        <taxon>Bacteria</taxon>
        <taxon>Pseudomonadati</taxon>
        <taxon>Pseudomonadota</taxon>
        <taxon>Alphaproteobacteria</taxon>
        <taxon>Rhodobacterales</taxon>
        <taxon>Roseobacteraceae</taxon>
        <taxon>Sulfitobacter</taxon>
    </lineage>
</organism>
<dbReference type="EMBL" id="FOMW01000021">
    <property type="protein sequence ID" value="SFF14343.1"/>
    <property type="molecule type" value="Genomic_DNA"/>
</dbReference>
<keyword evidence="2" id="KW-1185">Reference proteome</keyword>
<evidence type="ECO:0000313" key="2">
    <source>
        <dbReference type="Proteomes" id="UP000198977"/>
    </source>
</evidence>
<protein>
    <submittedName>
        <fullName evidence="1">Uncharacterized protein</fullName>
    </submittedName>
</protein>
<name>A0A1I2GAZ7_9RHOB</name>
<dbReference type="AlphaFoldDB" id="A0A1I2GAZ7"/>
<proteinExistence type="predicted"/>
<reference evidence="1 2" key="1">
    <citation type="submission" date="2016-10" db="EMBL/GenBank/DDBJ databases">
        <authorList>
            <person name="de Groot N.N."/>
        </authorList>
    </citation>
    <scope>NUCLEOTIDE SEQUENCE [LARGE SCALE GENOMIC DNA]</scope>
    <source>
        <strain evidence="1 2">DSM 11443</strain>
    </source>
</reference>
<sequence>MRCNNGMIDFVDVATVKSAGDRALSYWAYAANKNTLAPES</sequence>